<accession>A0A9K3M2J0</accession>
<comment type="caution">
    <text evidence="2">The sequence shown here is derived from an EMBL/GenBank/DDBJ whole genome shotgun (WGS) entry which is preliminary data.</text>
</comment>
<dbReference type="EMBL" id="JAGRRH010000002">
    <property type="protein sequence ID" value="KAG7373088.1"/>
    <property type="molecule type" value="Genomic_DNA"/>
</dbReference>
<feature type="compositionally biased region" description="Polar residues" evidence="1">
    <location>
        <begin position="327"/>
        <end position="337"/>
    </location>
</feature>
<keyword evidence="3" id="KW-1185">Reference proteome</keyword>
<feature type="region of interest" description="Disordered" evidence="1">
    <location>
        <begin position="318"/>
        <end position="347"/>
    </location>
</feature>
<organism evidence="2 3">
    <name type="scientific">Nitzschia inconspicua</name>
    <dbReference type="NCBI Taxonomy" id="303405"/>
    <lineage>
        <taxon>Eukaryota</taxon>
        <taxon>Sar</taxon>
        <taxon>Stramenopiles</taxon>
        <taxon>Ochrophyta</taxon>
        <taxon>Bacillariophyta</taxon>
        <taxon>Bacillariophyceae</taxon>
        <taxon>Bacillariophycidae</taxon>
        <taxon>Bacillariales</taxon>
        <taxon>Bacillariaceae</taxon>
        <taxon>Nitzschia</taxon>
    </lineage>
</organism>
<dbReference type="Proteomes" id="UP000693970">
    <property type="component" value="Unassembled WGS sequence"/>
</dbReference>
<evidence type="ECO:0000313" key="3">
    <source>
        <dbReference type="Proteomes" id="UP000693970"/>
    </source>
</evidence>
<name>A0A9K3M2J0_9STRA</name>
<proteinExistence type="predicted"/>
<dbReference type="AlphaFoldDB" id="A0A9K3M2J0"/>
<reference evidence="2" key="1">
    <citation type="journal article" date="2021" name="Sci. Rep.">
        <title>Diploid genomic architecture of Nitzschia inconspicua, an elite biomass production diatom.</title>
        <authorList>
            <person name="Oliver A."/>
            <person name="Podell S."/>
            <person name="Pinowska A."/>
            <person name="Traller J.C."/>
            <person name="Smith S.R."/>
            <person name="McClure R."/>
            <person name="Beliaev A."/>
            <person name="Bohutskyi P."/>
            <person name="Hill E.A."/>
            <person name="Rabines A."/>
            <person name="Zheng H."/>
            <person name="Allen L.Z."/>
            <person name="Kuo A."/>
            <person name="Grigoriev I.V."/>
            <person name="Allen A.E."/>
            <person name="Hazlebeck D."/>
            <person name="Allen E.E."/>
        </authorList>
    </citation>
    <scope>NUCLEOTIDE SEQUENCE</scope>
    <source>
        <strain evidence="2">Hildebrandi</strain>
    </source>
</reference>
<evidence type="ECO:0000256" key="1">
    <source>
        <dbReference type="SAM" id="MobiDB-lite"/>
    </source>
</evidence>
<protein>
    <submittedName>
        <fullName evidence="2">Uncharacterized protein</fullName>
    </submittedName>
</protein>
<evidence type="ECO:0000313" key="2">
    <source>
        <dbReference type="EMBL" id="KAG7373088.1"/>
    </source>
</evidence>
<reference evidence="2" key="2">
    <citation type="submission" date="2021-04" db="EMBL/GenBank/DDBJ databases">
        <authorList>
            <person name="Podell S."/>
        </authorList>
    </citation>
    <scope>NUCLEOTIDE SEQUENCE</scope>
    <source>
        <strain evidence="2">Hildebrandi</strain>
    </source>
</reference>
<sequence length="562" mass="62269">MFAFGGHGLLIGGGSSLRRDDVGVVSIRQEAFPIDNVQLGIETIPPSPGEQFDRSLRDALIDKNKVELVLRMSTNADQPNMTTARAFARTVFSPLRLSEWKRLVEERHWKSISFCHRRIHADMRLINFHDDMLHDEPAENGRAREDDAEFIQETQLSDQLLLVPEEDEEAMWRGLVEPCRNHTQRLELMGELRAPLARVITSVLSPPITKSASAAAASSSLNVRSPCRLRILCCSHLDVTAEIASILGAVVRGPSTPSCLKEISFSNCTIERRAWSLLLGIPSSDDLDESEGEVPECHAMNTSQSDIRESCVSDTSMTIVDDHTGDSKPSSIAPSNTPASSLPRSPAPPSLHALYLSDCNLTQGDVREILSALRGHHMLRILYLNGQQDFVPSQVDSHLIDHLKKNPGIEQVQLPSQNQHSSQIQSYAELNRCGRRLLRFRNDKDQQEECPVPLGLWPHVLERIRRLHGLSSARRANAIYYFVKELHGVSNNDCSGGTRSFTHSQPSFSEVHFGEGKDPKLSRKSTLTASTSVLSDCASSTSSHNCADSTDQSVRLTIQSLP</sequence>
<feature type="compositionally biased region" description="Low complexity" evidence="1">
    <location>
        <begin position="338"/>
        <end position="347"/>
    </location>
</feature>
<gene>
    <name evidence="2" type="ORF">IV203_033812</name>
</gene>